<dbReference type="NCBIfam" id="TIGR01066">
    <property type="entry name" value="rplM_bact"/>
    <property type="match status" value="1"/>
</dbReference>
<dbReference type="PANTHER" id="PTHR11545">
    <property type="entry name" value="RIBOSOMAL PROTEIN L13"/>
    <property type="match status" value="1"/>
</dbReference>
<dbReference type="Gene3D" id="3.90.1180.10">
    <property type="entry name" value="Ribosomal protein L13"/>
    <property type="match status" value="1"/>
</dbReference>
<dbReference type="SUPFAM" id="SSF52161">
    <property type="entry name" value="Ribosomal protein L13"/>
    <property type="match status" value="1"/>
</dbReference>
<evidence type="ECO:0000256" key="1">
    <source>
        <dbReference type="ARBA" id="ARBA00006227"/>
    </source>
</evidence>
<protein>
    <recommendedName>
        <fullName evidence="4">Large ribosomal subunit protein uL13</fullName>
    </recommendedName>
</protein>
<proteinExistence type="inferred from homology"/>
<dbReference type="InterPro" id="IPR036899">
    <property type="entry name" value="Ribosomal_uL13_sf"/>
</dbReference>
<comment type="function">
    <text evidence="4">This protein is one of the early assembly proteins of the 50S ribosomal subunit, although it is not seen to bind rRNA by itself. It is important during the early stages of 50S assembly.</text>
</comment>
<dbReference type="Proteomes" id="UP001055955">
    <property type="component" value="Chromosome"/>
</dbReference>
<dbReference type="Pfam" id="PF00572">
    <property type="entry name" value="Ribosomal_L13"/>
    <property type="match status" value="1"/>
</dbReference>
<comment type="similarity">
    <text evidence="1 4">Belongs to the universal ribosomal protein uL13 family.</text>
</comment>
<accession>A0ABY5DIA2</accession>
<dbReference type="RefSeq" id="WP_258568141.1">
    <property type="nucleotide sequence ID" value="NZ_CP092900.1"/>
</dbReference>
<gene>
    <name evidence="4 5" type="primary">rplM</name>
    <name evidence="5" type="ORF">MMH89_03885</name>
</gene>
<keyword evidence="6" id="KW-1185">Reference proteome</keyword>
<dbReference type="InterPro" id="IPR005823">
    <property type="entry name" value="Ribosomal_uL13_bac-type"/>
</dbReference>
<sequence length="143" mass="15921">MSNLRTYHAKTSDVPAKWVLVDLNKKVLGRASTQIATMLMGKDNPRFTPGVDLGVHVVVINADKVVCTSKDKKFYWHTGYPGGIKEEAVADRIKNKSDQVILKSVQRMLPKNKHGAHLLTKLRVFPGSEHAHAAQNPEQVEID</sequence>
<evidence type="ECO:0000256" key="2">
    <source>
        <dbReference type="ARBA" id="ARBA00022980"/>
    </source>
</evidence>
<reference evidence="5 6" key="1">
    <citation type="journal article" date="2022" name="Nat. Microbiol.">
        <title>The microbiome of a bacterivorous marine choanoflagellate contains a resource-demanding obligate bacterial associate.</title>
        <authorList>
            <person name="Needham D.M."/>
            <person name="Poirier C."/>
            <person name="Bachy C."/>
            <person name="George E.E."/>
            <person name="Wilken S."/>
            <person name="Yung C.C.M."/>
            <person name="Limardo A.J."/>
            <person name="Morando M."/>
            <person name="Sudek L."/>
            <person name="Malmstrom R.R."/>
            <person name="Keeling P.J."/>
            <person name="Santoro A.E."/>
            <person name="Worden A.Z."/>
        </authorList>
    </citation>
    <scope>NUCLEOTIDE SEQUENCE [LARGE SCALE GENOMIC DNA]</scope>
    <source>
        <strain evidence="5 6">Comchoano-1</strain>
    </source>
</reference>
<name>A0ABY5DIA2_9GAMM</name>
<keyword evidence="2 4" id="KW-0689">Ribosomal protein</keyword>
<dbReference type="HAMAP" id="MF_01366">
    <property type="entry name" value="Ribosomal_uL13"/>
    <property type="match status" value="1"/>
</dbReference>
<dbReference type="PANTHER" id="PTHR11545:SF2">
    <property type="entry name" value="LARGE RIBOSOMAL SUBUNIT PROTEIN UL13M"/>
    <property type="match status" value="1"/>
</dbReference>
<dbReference type="EMBL" id="CP092900">
    <property type="protein sequence ID" value="UTC24358.1"/>
    <property type="molecule type" value="Genomic_DNA"/>
</dbReference>
<evidence type="ECO:0000256" key="3">
    <source>
        <dbReference type="ARBA" id="ARBA00023274"/>
    </source>
</evidence>
<evidence type="ECO:0000313" key="5">
    <source>
        <dbReference type="EMBL" id="UTC24358.1"/>
    </source>
</evidence>
<dbReference type="CDD" id="cd00392">
    <property type="entry name" value="Ribosomal_L13"/>
    <property type="match status" value="1"/>
</dbReference>
<keyword evidence="3 4" id="KW-0687">Ribonucleoprotein</keyword>
<dbReference type="InterPro" id="IPR005822">
    <property type="entry name" value="Ribosomal_uL13"/>
</dbReference>
<organism evidence="5 6">
    <name type="scientific">Candidatus Comchoanobacter bicostacola</name>
    <dbReference type="NCBI Taxonomy" id="2919598"/>
    <lineage>
        <taxon>Bacteria</taxon>
        <taxon>Pseudomonadati</taxon>
        <taxon>Pseudomonadota</taxon>
        <taxon>Gammaproteobacteria</taxon>
        <taxon>Candidatus Comchoanobacterales</taxon>
        <taxon>Candidatus Comchoanobacteraceae</taxon>
        <taxon>Candidatus Comchoanobacter</taxon>
    </lineage>
</organism>
<comment type="subunit">
    <text evidence="4">Part of the 50S ribosomal subunit.</text>
</comment>
<evidence type="ECO:0000313" key="6">
    <source>
        <dbReference type="Proteomes" id="UP001055955"/>
    </source>
</evidence>
<dbReference type="GO" id="GO:0005840">
    <property type="term" value="C:ribosome"/>
    <property type="evidence" value="ECO:0007669"/>
    <property type="project" value="UniProtKB-KW"/>
</dbReference>
<dbReference type="PIRSF" id="PIRSF002181">
    <property type="entry name" value="Ribosomal_L13"/>
    <property type="match status" value="1"/>
</dbReference>
<evidence type="ECO:0000256" key="4">
    <source>
        <dbReference type="HAMAP-Rule" id="MF_01366"/>
    </source>
</evidence>